<dbReference type="GO" id="GO:0005737">
    <property type="term" value="C:cytoplasm"/>
    <property type="evidence" value="ECO:0007669"/>
    <property type="project" value="TreeGrafter"/>
</dbReference>
<name>A0A3P4B7P5_9BURK</name>
<protein>
    <submittedName>
        <fullName evidence="3">Amidohydrolase</fullName>
    </submittedName>
</protein>
<feature type="domain" description="Amidohydrolase-related" evidence="2">
    <location>
        <begin position="12"/>
        <end position="337"/>
    </location>
</feature>
<reference evidence="3 4" key="1">
    <citation type="submission" date="2018-10" db="EMBL/GenBank/DDBJ databases">
        <authorList>
            <person name="Criscuolo A."/>
        </authorList>
    </citation>
    <scope>NUCLEOTIDE SEQUENCE [LARGE SCALE GENOMIC DNA]</scope>
    <source>
        <strain evidence="3">DnA1</strain>
    </source>
</reference>
<dbReference type="InterPro" id="IPR006680">
    <property type="entry name" value="Amidohydro-rel"/>
</dbReference>
<dbReference type="SUPFAM" id="SSF51556">
    <property type="entry name" value="Metallo-dependent hydrolases"/>
    <property type="match status" value="1"/>
</dbReference>
<dbReference type="EMBL" id="UWPJ01000039">
    <property type="protein sequence ID" value="VCU72319.1"/>
    <property type="molecule type" value="Genomic_DNA"/>
</dbReference>
<organism evidence="3 4">
    <name type="scientific">Pigmentiphaga humi</name>
    <dbReference type="NCBI Taxonomy" id="2478468"/>
    <lineage>
        <taxon>Bacteria</taxon>
        <taxon>Pseudomonadati</taxon>
        <taxon>Pseudomonadota</taxon>
        <taxon>Betaproteobacteria</taxon>
        <taxon>Burkholderiales</taxon>
        <taxon>Alcaligenaceae</taxon>
        <taxon>Pigmentiphaga</taxon>
    </lineage>
</organism>
<dbReference type="GO" id="GO:0016787">
    <property type="term" value="F:hydrolase activity"/>
    <property type="evidence" value="ECO:0007669"/>
    <property type="project" value="UniProtKB-KW"/>
</dbReference>
<keyword evidence="3" id="KW-0378">Hydrolase</keyword>
<dbReference type="Pfam" id="PF04909">
    <property type="entry name" value="Amidohydro_2"/>
    <property type="match status" value="1"/>
</dbReference>
<evidence type="ECO:0000259" key="2">
    <source>
        <dbReference type="Pfam" id="PF04909"/>
    </source>
</evidence>
<dbReference type="AlphaFoldDB" id="A0A3P4B7P5"/>
<dbReference type="PANTHER" id="PTHR21240:SF28">
    <property type="entry name" value="ISO-OROTATE DECARBOXYLASE (EUROFUNG)"/>
    <property type="match status" value="1"/>
</dbReference>
<dbReference type="PANTHER" id="PTHR21240">
    <property type="entry name" value="2-AMINO-3-CARBOXYLMUCONATE-6-SEMIALDEHYDE DECARBOXYLASE"/>
    <property type="match status" value="1"/>
</dbReference>
<dbReference type="OrthoDB" id="149172at2"/>
<dbReference type="GO" id="GO:0019748">
    <property type="term" value="P:secondary metabolic process"/>
    <property type="evidence" value="ECO:0007669"/>
    <property type="project" value="TreeGrafter"/>
</dbReference>
<evidence type="ECO:0000313" key="4">
    <source>
        <dbReference type="Proteomes" id="UP000277294"/>
    </source>
</evidence>
<dbReference type="Proteomes" id="UP000277294">
    <property type="component" value="Unassembled WGS sequence"/>
</dbReference>
<sequence>MSGGGQAWRRSVDVHTHFVPETLAAMPPGGPSRMWPTMAPAECACHRHVMIDGKNYRTVTDQCWDAGKRTADMDAMRIGMQVISPMPELLSYWMPGAACAVLHRDLNEQMARLAAGHPDRFLALGAVPMQDMDRAVEELEYIAGTLGFPGVEIGSNVNGEPLGLPKFQPFFAAAERLGLCVFVHAIRPAGADRLVGPASLQQALGFPSEIGLAAASIITGNVLERHPRLRIAFSHGGGTLAMLLPRLENAWQRAAEIKESMQTSPTLQARRMFYDDLVYDAPTIGLLLERFGSAQVMIGTDYPFRVMDREPVERLESLGLDQALRDAVYGENARRFLAR</sequence>
<accession>A0A3P4B7P5</accession>
<evidence type="ECO:0000256" key="1">
    <source>
        <dbReference type="ARBA" id="ARBA00023239"/>
    </source>
</evidence>
<dbReference type="RefSeq" id="WP_124081899.1">
    <property type="nucleotide sequence ID" value="NZ_UWPJ01000039.1"/>
</dbReference>
<dbReference type="Gene3D" id="3.20.20.140">
    <property type="entry name" value="Metal-dependent hydrolases"/>
    <property type="match status" value="1"/>
</dbReference>
<evidence type="ECO:0000313" key="3">
    <source>
        <dbReference type="EMBL" id="VCU72319.1"/>
    </source>
</evidence>
<keyword evidence="1" id="KW-0456">Lyase</keyword>
<dbReference type="InterPro" id="IPR032465">
    <property type="entry name" value="ACMSD"/>
</dbReference>
<dbReference type="GO" id="GO:0016831">
    <property type="term" value="F:carboxy-lyase activity"/>
    <property type="evidence" value="ECO:0007669"/>
    <property type="project" value="InterPro"/>
</dbReference>
<proteinExistence type="predicted"/>
<gene>
    <name evidence="3" type="ORF">PIGHUM_04418</name>
</gene>
<keyword evidence="4" id="KW-1185">Reference proteome</keyword>
<dbReference type="InterPro" id="IPR032466">
    <property type="entry name" value="Metal_Hydrolase"/>
</dbReference>